<name>X6LP24_RETFI</name>
<evidence type="ECO:0000313" key="1">
    <source>
        <dbReference type="EMBL" id="ETO03141.1"/>
    </source>
</evidence>
<dbReference type="AlphaFoldDB" id="X6LP24"/>
<organism evidence="1 2">
    <name type="scientific">Reticulomyxa filosa</name>
    <dbReference type="NCBI Taxonomy" id="46433"/>
    <lineage>
        <taxon>Eukaryota</taxon>
        <taxon>Sar</taxon>
        <taxon>Rhizaria</taxon>
        <taxon>Retaria</taxon>
        <taxon>Foraminifera</taxon>
        <taxon>Monothalamids</taxon>
        <taxon>Reticulomyxidae</taxon>
        <taxon>Reticulomyxa</taxon>
    </lineage>
</organism>
<proteinExistence type="predicted"/>
<dbReference type="EMBL" id="ASPP01034046">
    <property type="protein sequence ID" value="ETO03141.1"/>
    <property type="molecule type" value="Genomic_DNA"/>
</dbReference>
<sequence>MLCFKAKVHQKILNFLKDILSLSFDHQQKTFFSYKGIANILKKRKINFICSSWFFGSKVLLHITNLSNQNFQNLKDLLIPLSDSQCVLYKHELLICGGFKQRDCYSYHTLKDEYKTLCSDDNNSNNKDSDEITLLSFGGSKYSKKHTLVMNYISVWNKNSRSNTFKKRKQCYHSAERKEKKESLIENIGLMKKCIRPQAQSILMSVMNTINKFIIITYKNNTHHYMHIYLNRISRWKEIIGQLDPEIKAFFYFFPKFGESKKKLIIVFNKKVFKIVNNHFS</sequence>
<dbReference type="Proteomes" id="UP000023152">
    <property type="component" value="Unassembled WGS sequence"/>
</dbReference>
<comment type="caution">
    <text evidence="1">The sequence shown here is derived from an EMBL/GenBank/DDBJ whole genome shotgun (WGS) entry which is preliminary data.</text>
</comment>
<evidence type="ECO:0000313" key="2">
    <source>
        <dbReference type="Proteomes" id="UP000023152"/>
    </source>
</evidence>
<reference evidence="1 2" key="1">
    <citation type="journal article" date="2013" name="Curr. Biol.">
        <title>The Genome of the Foraminiferan Reticulomyxa filosa.</title>
        <authorList>
            <person name="Glockner G."/>
            <person name="Hulsmann N."/>
            <person name="Schleicher M."/>
            <person name="Noegel A.A."/>
            <person name="Eichinger L."/>
            <person name="Gallinger C."/>
            <person name="Pawlowski J."/>
            <person name="Sierra R."/>
            <person name="Euteneuer U."/>
            <person name="Pillet L."/>
            <person name="Moustafa A."/>
            <person name="Platzer M."/>
            <person name="Groth M."/>
            <person name="Szafranski K."/>
            <person name="Schliwa M."/>
        </authorList>
    </citation>
    <scope>NUCLEOTIDE SEQUENCE [LARGE SCALE GENOMIC DNA]</scope>
</reference>
<keyword evidence="2" id="KW-1185">Reference proteome</keyword>
<accession>X6LP24</accession>
<protein>
    <submittedName>
        <fullName evidence="1">Uncharacterized protein</fullName>
    </submittedName>
</protein>
<gene>
    <name evidence="1" type="ORF">RFI_34269</name>
</gene>